<keyword evidence="3" id="KW-1133">Transmembrane helix</keyword>
<gene>
    <name evidence="4" type="ORF">BW732_05425</name>
</gene>
<evidence type="ECO:0000256" key="1">
    <source>
        <dbReference type="ARBA" id="ARBA00022801"/>
    </source>
</evidence>
<feature type="active site" description="Proton donor/acceptor" evidence="2">
    <location>
        <position position="145"/>
    </location>
</feature>
<dbReference type="SUPFAM" id="SSF63817">
    <property type="entry name" value="Sortase"/>
    <property type="match status" value="1"/>
</dbReference>
<proteinExistence type="predicted"/>
<dbReference type="STRING" id="633807.BW732_05425"/>
<feature type="active site" description="Acyl-thioester intermediate" evidence="2">
    <location>
        <position position="207"/>
    </location>
</feature>
<dbReference type="Proteomes" id="UP000188246">
    <property type="component" value="Chromosome"/>
</dbReference>
<dbReference type="InterPro" id="IPR023365">
    <property type="entry name" value="Sortase_dom-sf"/>
</dbReference>
<name>A0A1Q2D5Y8_9ENTE</name>
<keyword evidence="3" id="KW-0812">Transmembrane</keyword>
<feature type="transmembrane region" description="Helical" evidence="3">
    <location>
        <begin position="246"/>
        <end position="268"/>
    </location>
</feature>
<evidence type="ECO:0000256" key="2">
    <source>
        <dbReference type="PIRSR" id="PIRSR605754-1"/>
    </source>
</evidence>
<keyword evidence="5" id="KW-1185">Reference proteome</keyword>
<dbReference type="CDD" id="cd05827">
    <property type="entry name" value="Sortase_C"/>
    <property type="match status" value="1"/>
</dbReference>
<evidence type="ECO:0008006" key="6">
    <source>
        <dbReference type="Google" id="ProtNLM"/>
    </source>
</evidence>
<accession>A0A1Q2D5Y8</accession>
<dbReference type="KEGG" id="vpi:BW732_05425"/>
<evidence type="ECO:0000313" key="4">
    <source>
        <dbReference type="EMBL" id="AQP53731.1"/>
    </source>
</evidence>
<sequence>MSKKFRNKFIIISLFLAGILLFTYPFYVNGINYLIDQKRMATYNEQQETKLAERRKKLVEKNNQIKVDGLVVDHDPFNDSQVNRTDGGKKLASHLIGAITIPTLDVTVPIYDTINNDILEEGAGVLPGTSLPVGGDSTHSVISAHRGLAERVLFRELDKLKTGDYFLIDVLGDTLAYQVNDVAVVLPEEIEVIKLQTGQDLVSLLTCTPYMINTHRLIVTGKRVPVTKELAKAKDTSEKNLKTKEVGLLLIIACVLALLSFLLIKTLFAWRLAKKSMIWFFIM</sequence>
<dbReference type="InterPro" id="IPR042002">
    <property type="entry name" value="Sortase_C"/>
</dbReference>
<dbReference type="GO" id="GO:0016787">
    <property type="term" value="F:hydrolase activity"/>
    <property type="evidence" value="ECO:0007669"/>
    <property type="project" value="UniProtKB-KW"/>
</dbReference>
<dbReference type="Gene3D" id="2.40.260.10">
    <property type="entry name" value="Sortase"/>
    <property type="match status" value="1"/>
</dbReference>
<protein>
    <recommendedName>
        <fullName evidence="6">Class C sortase</fullName>
    </recommendedName>
</protein>
<reference evidence="4 5" key="1">
    <citation type="journal article" date="2010" name="Int. J. Syst. Evol. Microbiol.">
        <title>Vagococcus penaei sp. nov., isolated from spoilage microbiota of cooked shrimp (Penaeus vannamei).</title>
        <authorList>
            <person name="Jaffres E."/>
            <person name="Prevost H."/>
            <person name="Rossero A."/>
            <person name="Joffraud J.J."/>
            <person name="Dousset X."/>
        </authorList>
    </citation>
    <scope>NUCLEOTIDE SEQUENCE [LARGE SCALE GENOMIC DNA]</scope>
    <source>
        <strain evidence="4 5">CD276</strain>
    </source>
</reference>
<organism evidence="4 5">
    <name type="scientific">Vagococcus penaei</name>
    <dbReference type="NCBI Taxonomy" id="633807"/>
    <lineage>
        <taxon>Bacteria</taxon>
        <taxon>Bacillati</taxon>
        <taxon>Bacillota</taxon>
        <taxon>Bacilli</taxon>
        <taxon>Lactobacillales</taxon>
        <taxon>Enterococcaceae</taxon>
        <taxon>Vagococcus</taxon>
    </lineage>
</organism>
<dbReference type="AlphaFoldDB" id="A0A1Q2D5Y8"/>
<dbReference type="EMBL" id="CP019609">
    <property type="protein sequence ID" value="AQP53731.1"/>
    <property type="molecule type" value="Genomic_DNA"/>
</dbReference>
<dbReference type="NCBIfam" id="NF033745">
    <property type="entry name" value="class_C_sortase"/>
    <property type="match status" value="1"/>
</dbReference>
<evidence type="ECO:0000256" key="3">
    <source>
        <dbReference type="SAM" id="Phobius"/>
    </source>
</evidence>
<evidence type="ECO:0000313" key="5">
    <source>
        <dbReference type="Proteomes" id="UP000188246"/>
    </source>
</evidence>
<dbReference type="NCBIfam" id="TIGR01076">
    <property type="entry name" value="sortase_fam"/>
    <property type="match status" value="1"/>
</dbReference>
<dbReference type="RefSeq" id="WP_077275815.1">
    <property type="nucleotide sequence ID" value="NZ_CP019609.1"/>
</dbReference>
<dbReference type="InterPro" id="IPR005754">
    <property type="entry name" value="Sortase"/>
</dbReference>
<keyword evidence="3" id="KW-0472">Membrane</keyword>
<keyword evidence="1" id="KW-0378">Hydrolase</keyword>
<dbReference type="Pfam" id="PF04203">
    <property type="entry name" value="Sortase"/>
    <property type="match status" value="1"/>
</dbReference>